<keyword evidence="1" id="KW-0175">Coiled coil</keyword>
<dbReference type="PROSITE" id="PS51257">
    <property type="entry name" value="PROKAR_LIPOPROTEIN"/>
    <property type="match status" value="1"/>
</dbReference>
<feature type="chain" id="PRO_5045962378" evidence="2">
    <location>
        <begin position="25"/>
        <end position="280"/>
    </location>
</feature>
<evidence type="ECO:0000313" key="4">
    <source>
        <dbReference type="EMBL" id="MDP5184803.1"/>
    </source>
</evidence>
<feature type="coiled-coil region" evidence="1">
    <location>
        <begin position="114"/>
        <end position="144"/>
    </location>
</feature>
<keyword evidence="2" id="KW-0732">Signal</keyword>
<name>A0ABT9IGU0_9ACTN</name>
<evidence type="ECO:0000313" key="5">
    <source>
        <dbReference type="Proteomes" id="UP001233673"/>
    </source>
</evidence>
<dbReference type="Pfam" id="PF03793">
    <property type="entry name" value="PASTA"/>
    <property type="match status" value="1"/>
</dbReference>
<dbReference type="PROSITE" id="PS51178">
    <property type="entry name" value="PASTA"/>
    <property type="match status" value="1"/>
</dbReference>
<accession>A0ABT9IGU0</accession>
<evidence type="ECO:0000259" key="3">
    <source>
        <dbReference type="PROSITE" id="PS51178"/>
    </source>
</evidence>
<evidence type="ECO:0000256" key="1">
    <source>
        <dbReference type="SAM" id="Coils"/>
    </source>
</evidence>
<comment type="caution">
    <text evidence="4">The sequence shown here is derived from an EMBL/GenBank/DDBJ whole genome shotgun (WGS) entry which is preliminary data.</text>
</comment>
<dbReference type="RefSeq" id="WP_306001348.1">
    <property type="nucleotide sequence ID" value="NZ_JASNFN010000031.1"/>
</dbReference>
<reference evidence="5" key="1">
    <citation type="submission" date="2023-05" db="EMBL/GenBank/DDBJ databases">
        <title>Draft genome of Pseudofrankia sp. BMG5.37.</title>
        <authorList>
            <person name="Gtari M."/>
            <person name="Ghodhbane F."/>
            <person name="Sbissi I."/>
        </authorList>
    </citation>
    <scope>NUCLEOTIDE SEQUENCE [LARGE SCALE GENOMIC DNA]</scope>
    <source>
        <strain evidence="5">BMG 814</strain>
    </source>
</reference>
<organism evidence="4 5">
    <name type="scientific">Blastococcus carthaginiensis</name>
    <dbReference type="NCBI Taxonomy" id="3050034"/>
    <lineage>
        <taxon>Bacteria</taxon>
        <taxon>Bacillati</taxon>
        <taxon>Actinomycetota</taxon>
        <taxon>Actinomycetes</taxon>
        <taxon>Geodermatophilales</taxon>
        <taxon>Geodermatophilaceae</taxon>
        <taxon>Blastococcus</taxon>
    </lineage>
</organism>
<evidence type="ECO:0000256" key="2">
    <source>
        <dbReference type="SAM" id="SignalP"/>
    </source>
</evidence>
<gene>
    <name evidence="4" type="ORF">QOZ88_19390</name>
</gene>
<dbReference type="CDD" id="cd06577">
    <property type="entry name" value="PASTA_pknB"/>
    <property type="match status" value="1"/>
</dbReference>
<keyword evidence="5" id="KW-1185">Reference proteome</keyword>
<feature type="signal peptide" evidence="2">
    <location>
        <begin position="1"/>
        <end position="24"/>
    </location>
</feature>
<protein>
    <submittedName>
        <fullName evidence="4">PASTA domain-containing protein</fullName>
    </submittedName>
</protein>
<feature type="domain" description="PASTA" evidence="3">
    <location>
        <begin position="24"/>
        <end position="95"/>
    </location>
</feature>
<sequence>MPSRRVPMFLAVLLLGGVGLTGCGAETVDLPDVVGLPLDEAHRVLEELGFEEFDDRDAFEDRAILMDANWVVVESQPAPGASVAVDETVALEVGKRDERRAVELLPANSPVAVEFAAEEARAQAEEAARQAEDAAAEAAAARERAALLSSYVDRADPMLRLATNVYAEIDAVARGIRAGEYGAGQSLVVSKTVAAADLARLRVAELVPPTGSRRAGTHEALTAAAAKWADAARTLLSADGVGRTSSLARFDQVRAEAQVAWNDALAALYRETAVTPPLLP</sequence>
<dbReference type="Gene3D" id="3.30.10.20">
    <property type="match status" value="1"/>
</dbReference>
<dbReference type="InterPro" id="IPR005543">
    <property type="entry name" value="PASTA_dom"/>
</dbReference>
<proteinExistence type="predicted"/>
<dbReference type="EMBL" id="JASNFN010000031">
    <property type="protein sequence ID" value="MDP5184803.1"/>
    <property type="molecule type" value="Genomic_DNA"/>
</dbReference>
<dbReference type="SMART" id="SM00740">
    <property type="entry name" value="PASTA"/>
    <property type="match status" value="1"/>
</dbReference>
<dbReference type="Proteomes" id="UP001233673">
    <property type="component" value="Unassembled WGS sequence"/>
</dbReference>